<evidence type="ECO:0000313" key="1">
    <source>
        <dbReference type="EMBL" id="WGX77714.1"/>
    </source>
</evidence>
<protein>
    <submittedName>
        <fullName evidence="1">Uncharacterized protein</fullName>
    </submittedName>
</protein>
<sequence>MESEGYTVEQMGRGFDLKKGNYRNLVVAEGFMGVYEILSE</sequence>
<keyword evidence="1" id="KW-0614">Plasmid</keyword>
<name>A0ABY8R832_PARBF</name>
<organism evidence="1 2">
    <name type="scientific">Paraclostridium bifermentans</name>
    <name type="common">Clostridium bifermentans</name>
    <dbReference type="NCBI Taxonomy" id="1490"/>
    <lineage>
        <taxon>Bacteria</taxon>
        <taxon>Bacillati</taxon>
        <taxon>Bacillota</taxon>
        <taxon>Clostridia</taxon>
        <taxon>Peptostreptococcales</taxon>
        <taxon>Peptostreptococcaceae</taxon>
        <taxon>Paraclostridium</taxon>
    </lineage>
</organism>
<geneLocation type="plasmid" evidence="1 2">
    <name>unnamed6</name>
</geneLocation>
<dbReference type="EMBL" id="CP124691">
    <property type="protein sequence ID" value="WGX77714.1"/>
    <property type="molecule type" value="Genomic_DNA"/>
</dbReference>
<accession>A0ABY8R832</accession>
<proteinExistence type="predicted"/>
<gene>
    <name evidence="1" type="ORF">QJS64_21465</name>
</gene>
<keyword evidence="2" id="KW-1185">Reference proteome</keyword>
<reference evidence="1 2" key="1">
    <citation type="submission" date="2023-04" db="EMBL/GenBank/DDBJ databases">
        <title>Bacteria Genome Submission.</title>
        <authorList>
            <person name="Isaac P."/>
        </authorList>
    </citation>
    <scope>NUCLEOTIDE SEQUENCE [LARGE SCALE GENOMIC DNA]</scope>
    <source>
        <strain evidence="1 2">SampleS7P1</strain>
        <plasmid evidence="1 2">unnamed6</plasmid>
    </source>
</reference>
<dbReference type="Proteomes" id="UP001239169">
    <property type="component" value="Plasmid unnamed6"/>
</dbReference>
<evidence type="ECO:0000313" key="2">
    <source>
        <dbReference type="Proteomes" id="UP001239169"/>
    </source>
</evidence>